<reference evidence="3 4" key="1">
    <citation type="journal article" date="2021" name="bioRxiv">
        <title>Chromosome-scale and haplotype-resolved genome assembly of a tetraploid potato cultivar.</title>
        <authorList>
            <person name="Sun H."/>
            <person name="Jiao W.-B."/>
            <person name="Krause K."/>
            <person name="Campoy J.A."/>
            <person name="Goel M."/>
            <person name="Folz-Donahue K."/>
            <person name="Kukat C."/>
            <person name="Huettel B."/>
            <person name="Schneeberger K."/>
        </authorList>
    </citation>
    <scope>NUCLEOTIDE SEQUENCE [LARGE SCALE GENOMIC DNA]</scope>
    <source>
        <strain evidence="3">SolTubOtavaFocal</strain>
        <tissue evidence="3">Leaves</tissue>
    </source>
</reference>
<organism evidence="3 4">
    <name type="scientific">Solanum tuberosum</name>
    <name type="common">Potato</name>
    <dbReference type="NCBI Taxonomy" id="4113"/>
    <lineage>
        <taxon>Eukaryota</taxon>
        <taxon>Viridiplantae</taxon>
        <taxon>Streptophyta</taxon>
        <taxon>Embryophyta</taxon>
        <taxon>Tracheophyta</taxon>
        <taxon>Spermatophyta</taxon>
        <taxon>Magnoliopsida</taxon>
        <taxon>eudicotyledons</taxon>
        <taxon>Gunneridae</taxon>
        <taxon>Pentapetalae</taxon>
        <taxon>asterids</taxon>
        <taxon>lamiids</taxon>
        <taxon>Solanales</taxon>
        <taxon>Solanaceae</taxon>
        <taxon>Solanoideae</taxon>
        <taxon>Solaneae</taxon>
        <taxon>Solanum</taxon>
    </lineage>
</organism>
<comment type="caution">
    <text evidence="3">The sequence shown here is derived from an EMBL/GenBank/DDBJ whole genome shotgun (WGS) entry which is preliminary data.</text>
</comment>
<keyword evidence="4" id="KW-1185">Reference proteome</keyword>
<evidence type="ECO:0000313" key="4">
    <source>
        <dbReference type="Proteomes" id="UP000826656"/>
    </source>
</evidence>
<feature type="region of interest" description="Disordered" evidence="2">
    <location>
        <begin position="156"/>
        <end position="175"/>
    </location>
</feature>
<dbReference type="InterPro" id="IPR004252">
    <property type="entry name" value="Probable_transposase_24"/>
</dbReference>
<evidence type="ECO:0000313" key="3">
    <source>
        <dbReference type="EMBL" id="KAH0740554.1"/>
    </source>
</evidence>
<keyword evidence="1" id="KW-0175">Coiled coil</keyword>
<evidence type="ECO:0000256" key="2">
    <source>
        <dbReference type="SAM" id="MobiDB-lite"/>
    </source>
</evidence>
<dbReference type="PANTHER" id="PTHR33144:SF46">
    <property type="entry name" value="OS04G0610000 PROTEIN"/>
    <property type="match status" value="1"/>
</dbReference>
<proteinExistence type="predicted"/>
<name>A0ABQ7U2M9_SOLTU</name>
<protein>
    <submittedName>
        <fullName evidence="3">Uncharacterized protein</fullName>
    </submittedName>
</protein>
<gene>
    <name evidence="3" type="ORF">KY290_033597</name>
</gene>
<dbReference type="Proteomes" id="UP000826656">
    <property type="component" value="Unassembled WGS sequence"/>
</dbReference>
<accession>A0ABQ7U2M9</accession>
<dbReference type="Pfam" id="PF03004">
    <property type="entry name" value="Transposase_24"/>
    <property type="match status" value="1"/>
</dbReference>
<evidence type="ECO:0000256" key="1">
    <source>
        <dbReference type="SAM" id="Coils"/>
    </source>
</evidence>
<feature type="coiled-coil region" evidence="1">
    <location>
        <begin position="285"/>
        <end position="316"/>
    </location>
</feature>
<sequence length="321" mass="36844">MLHNTWSNLAKRKPRGPTLLKDVWKLPPGKTIDVPFNSRNQSIGKAGRKLATFLGIIARTLELTPLNVDDWRSFDNEQKKILVDFVRKKFSFPKRGAMFVLKSLGKKWKDYKCEIKGEYVSKYKTKDSLLKNRPNRIPRDQWSGLGSYWLSDKAKRHTQANRNNRANQKMPHTGGSKSIATLMHEQAENRIEPTRAEVFLLTHKKCVDGRPLDDDSAKAIDMINERMSNNERSTDQPPHNVAWEGDVYSQVLGNEKIGYVRGLGLGPTSSVQWGSKSFVENIVVEDSSNEAVQRLEQEITKLKEKQNEEMDLMKQNHEKLQ</sequence>
<dbReference type="EMBL" id="JAIVGD010000026">
    <property type="protein sequence ID" value="KAH0740554.1"/>
    <property type="molecule type" value="Genomic_DNA"/>
</dbReference>
<dbReference type="PANTHER" id="PTHR33144">
    <property type="entry name" value="OS10G0409366 PROTEIN-RELATED"/>
    <property type="match status" value="1"/>
</dbReference>